<sequence>MVVPSKNWETWSHCLRDGRKIQVPSTAVKMWSSYFLQLGIASQSLGPLHLKSREEMLPITWFKSGVIC</sequence>
<accession>A0A2P2IST3</accession>
<evidence type="ECO:0000313" key="1">
    <source>
        <dbReference type="EMBL" id="MBW84285.1"/>
    </source>
</evidence>
<proteinExistence type="predicted"/>
<name>A0A2P2IST3_RHIMU</name>
<organism evidence="1">
    <name type="scientific">Rhizophora mucronata</name>
    <name type="common">Asiatic mangrove</name>
    <dbReference type="NCBI Taxonomy" id="61149"/>
    <lineage>
        <taxon>Eukaryota</taxon>
        <taxon>Viridiplantae</taxon>
        <taxon>Streptophyta</taxon>
        <taxon>Embryophyta</taxon>
        <taxon>Tracheophyta</taxon>
        <taxon>Spermatophyta</taxon>
        <taxon>Magnoliopsida</taxon>
        <taxon>eudicotyledons</taxon>
        <taxon>Gunneridae</taxon>
        <taxon>Pentapetalae</taxon>
        <taxon>rosids</taxon>
        <taxon>fabids</taxon>
        <taxon>Malpighiales</taxon>
        <taxon>Rhizophoraceae</taxon>
        <taxon>Rhizophora</taxon>
    </lineage>
</organism>
<dbReference type="EMBL" id="GGEC01003802">
    <property type="protein sequence ID" value="MBW84285.1"/>
    <property type="molecule type" value="Transcribed_RNA"/>
</dbReference>
<reference evidence="1" key="1">
    <citation type="submission" date="2018-02" db="EMBL/GenBank/DDBJ databases">
        <title>Rhizophora mucronata_Transcriptome.</title>
        <authorList>
            <person name="Meera S.P."/>
            <person name="Sreeshan A."/>
            <person name="Augustine A."/>
        </authorList>
    </citation>
    <scope>NUCLEOTIDE SEQUENCE</scope>
    <source>
        <tissue evidence="1">Leaf</tissue>
    </source>
</reference>
<dbReference type="AlphaFoldDB" id="A0A2P2IST3"/>
<protein>
    <submittedName>
        <fullName evidence="1">Uncharacterized protein</fullName>
    </submittedName>
</protein>